<dbReference type="Proteomes" id="UP001597548">
    <property type="component" value="Unassembled WGS sequence"/>
</dbReference>
<dbReference type="Pfam" id="PF13302">
    <property type="entry name" value="Acetyltransf_3"/>
    <property type="match status" value="1"/>
</dbReference>
<name>A0ABW5ZZM4_9FLAO</name>
<gene>
    <name evidence="2" type="ORF">ACFS29_19215</name>
</gene>
<dbReference type="InterPro" id="IPR016181">
    <property type="entry name" value="Acyl_CoA_acyltransferase"/>
</dbReference>
<comment type="caution">
    <text evidence="2">The sequence shown here is derived from an EMBL/GenBank/DDBJ whole genome shotgun (WGS) entry which is preliminary data.</text>
</comment>
<dbReference type="Gene3D" id="3.40.630.30">
    <property type="match status" value="1"/>
</dbReference>
<dbReference type="InterPro" id="IPR051531">
    <property type="entry name" value="N-acetyltransferase"/>
</dbReference>
<dbReference type="PANTHER" id="PTHR43792:SF1">
    <property type="entry name" value="N-ACETYLTRANSFERASE DOMAIN-CONTAINING PROTEIN"/>
    <property type="match status" value="1"/>
</dbReference>
<keyword evidence="2" id="KW-0808">Transferase</keyword>
<dbReference type="GO" id="GO:0016746">
    <property type="term" value="F:acyltransferase activity"/>
    <property type="evidence" value="ECO:0007669"/>
    <property type="project" value="UniProtKB-KW"/>
</dbReference>
<dbReference type="EMBL" id="JBHUOS010000016">
    <property type="protein sequence ID" value="MFD2917791.1"/>
    <property type="molecule type" value="Genomic_DNA"/>
</dbReference>
<evidence type="ECO:0000259" key="1">
    <source>
        <dbReference type="PROSITE" id="PS51186"/>
    </source>
</evidence>
<dbReference type="RefSeq" id="WP_194506990.1">
    <property type="nucleotide sequence ID" value="NZ_JADILU010000002.1"/>
</dbReference>
<dbReference type="PROSITE" id="PS51186">
    <property type="entry name" value="GNAT"/>
    <property type="match status" value="1"/>
</dbReference>
<proteinExistence type="predicted"/>
<keyword evidence="2" id="KW-0012">Acyltransferase</keyword>
<evidence type="ECO:0000313" key="3">
    <source>
        <dbReference type="Proteomes" id="UP001597548"/>
    </source>
</evidence>
<feature type="domain" description="N-acetyltransferase" evidence="1">
    <location>
        <begin position="13"/>
        <end position="174"/>
    </location>
</feature>
<sequence>MNYLLTGQETERLQFRPVTAADYDTWLPLFKEKNVDKFLGMPEGLSQTEQCDYWFKKVWHRYENNLGGMNALIDKQTGDFIGQSGLLIQTIEEEERLEVGYSILPKFWGKGYAQEAAKKCRDFCFEHEFTDNVVSMMHVDNIASEIVAIKNGMTLEKQVDGFKVFSITITKWLKENNM</sequence>
<dbReference type="SUPFAM" id="SSF55729">
    <property type="entry name" value="Acyl-CoA N-acyltransferases (Nat)"/>
    <property type="match status" value="1"/>
</dbReference>
<keyword evidence="3" id="KW-1185">Reference proteome</keyword>
<dbReference type="EC" id="2.3.-.-" evidence="2"/>
<dbReference type="InterPro" id="IPR000182">
    <property type="entry name" value="GNAT_dom"/>
</dbReference>
<reference evidence="3" key="1">
    <citation type="journal article" date="2019" name="Int. J. Syst. Evol. Microbiol.">
        <title>The Global Catalogue of Microorganisms (GCM) 10K type strain sequencing project: providing services to taxonomists for standard genome sequencing and annotation.</title>
        <authorList>
            <consortium name="The Broad Institute Genomics Platform"/>
            <consortium name="The Broad Institute Genome Sequencing Center for Infectious Disease"/>
            <person name="Wu L."/>
            <person name="Ma J."/>
        </authorList>
    </citation>
    <scope>NUCLEOTIDE SEQUENCE [LARGE SCALE GENOMIC DNA]</scope>
    <source>
        <strain evidence="3">KCTC 32514</strain>
    </source>
</reference>
<protein>
    <submittedName>
        <fullName evidence="2">GNAT family N-acetyltransferase</fullName>
        <ecNumber evidence="2">2.3.-.-</ecNumber>
    </submittedName>
</protein>
<dbReference type="PANTHER" id="PTHR43792">
    <property type="entry name" value="GNAT FAMILY, PUTATIVE (AFU_ORTHOLOGUE AFUA_3G00765)-RELATED-RELATED"/>
    <property type="match status" value="1"/>
</dbReference>
<organism evidence="2 3">
    <name type="scientific">Psychroserpens luteus</name>
    <dbReference type="NCBI Taxonomy" id="1434066"/>
    <lineage>
        <taxon>Bacteria</taxon>
        <taxon>Pseudomonadati</taxon>
        <taxon>Bacteroidota</taxon>
        <taxon>Flavobacteriia</taxon>
        <taxon>Flavobacteriales</taxon>
        <taxon>Flavobacteriaceae</taxon>
        <taxon>Psychroserpens</taxon>
    </lineage>
</organism>
<accession>A0ABW5ZZM4</accession>
<evidence type="ECO:0000313" key="2">
    <source>
        <dbReference type="EMBL" id="MFD2917791.1"/>
    </source>
</evidence>